<keyword evidence="2" id="KW-0732">Signal</keyword>
<name>A0A975HN07_9GAMM</name>
<evidence type="ECO:0000313" key="6">
    <source>
        <dbReference type="Proteomes" id="UP000664904"/>
    </source>
</evidence>
<dbReference type="Pfam" id="PF25954">
    <property type="entry name" value="Beta-barrel_RND_2"/>
    <property type="match status" value="1"/>
</dbReference>
<dbReference type="GO" id="GO:0015679">
    <property type="term" value="P:plasma membrane copper ion transport"/>
    <property type="evidence" value="ECO:0007669"/>
    <property type="project" value="TreeGrafter"/>
</dbReference>
<evidence type="ECO:0000256" key="1">
    <source>
        <dbReference type="ARBA" id="ARBA00022448"/>
    </source>
</evidence>
<keyword evidence="1" id="KW-0813">Transport</keyword>
<dbReference type="GO" id="GO:0030313">
    <property type="term" value="C:cell envelope"/>
    <property type="evidence" value="ECO:0007669"/>
    <property type="project" value="TreeGrafter"/>
</dbReference>
<feature type="signal peptide" evidence="2">
    <location>
        <begin position="1"/>
        <end position="25"/>
    </location>
</feature>
<evidence type="ECO:0000256" key="2">
    <source>
        <dbReference type="SAM" id="SignalP"/>
    </source>
</evidence>
<geneLocation type="plasmid" evidence="5 6">
    <name>unnamed5</name>
</geneLocation>
<dbReference type="RefSeq" id="WP_208845318.1">
    <property type="nucleotide sequence ID" value="NZ_CP072135.1"/>
</dbReference>
<dbReference type="InterPro" id="IPR058792">
    <property type="entry name" value="Beta-barrel_RND_2"/>
</dbReference>
<dbReference type="PANTHER" id="PTHR30097">
    <property type="entry name" value="CATION EFFLUX SYSTEM PROTEIN CUSB"/>
    <property type="match status" value="1"/>
</dbReference>
<reference evidence="5" key="1">
    <citation type="submission" date="2021-03" db="EMBL/GenBank/DDBJ databases">
        <title>Complete Genome of Pseudoalteromonas xiamenensis STKMTI.2, a new potential marine bacterium producing anti-Vibrio compounds.</title>
        <authorList>
            <person name="Handayani D.P."/>
            <person name="Isnansetyo A."/>
            <person name="Istiqomah I."/>
            <person name="Jumina J."/>
        </authorList>
    </citation>
    <scope>NUCLEOTIDE SEQUENCE</scope>
    <source>
        <strain evidence="5">STKMTI.2</strain>
        <plasmid evidence="5">unnamed5</plasmid>
    </source>
</reference>
<feature type="domain" description="CzcB-like barrel-sandwich hybrid" evidence="4">
    <location>
        <begin position="81"/>
        <end position="215"/>
    </location>
</feature>
<keyword evidence="6" id="KW-1185">Reference proteome</keyword>
<dbReference type="Proteomes" id="UP000664904">
    <property type="component" value="Plasmid unnamed5"/>
</dbReference>
<dbReference type="Gene3D" id="2.40.30.170">
    <property type="match status" value="1"/>
</dbReference>
<dbReference type="InterPro" id="IPR058647">
    <property type="entry name" value="BSH_CzcB-like"/>
</dbReference>
<protein>
    <submittedName>
        <fullName evidence="5">Efflux RND transporter periplasmic adaptor subunit</fullName>
    </submittedName>
</protein>
<keyword evidence="5" id="KW-0614">Plasmid</keyword>
<feature type="chain" id="PRO_5037125119" evidence="2">
    <location>
        <begin position="26"/>
        <end position="371"/>
    </location>
</feature>
<dbReference type="KEGG" id="pxi:J5O05_19560"/>
<gene>
    <name evidence="5" type="ORF">J5O05_19560</name>
</gene>
<evidence type="ECO:0000259" key="3">
    <source>
        <dbReference type="Pfam" id="PF25954"/>
    </source>
</evidence>
<evidence type="ECO:0000313" key="5">
    <source>
        <dbReference type="EMBL" id="QTH73658.1"/>
    </source>
</evidence>
<sequence length="371" mass="41161">MNLNFSASARVVVLFSMLIHFSVLANNAVHLDDERHENTIKLTPQQVANIGLEIQEVKPRPQTSLLTLQGEVRANNYASYIVTPRTESIVIQRHVKQNDIVTLGTQLVTLFSPDIANEQANYLSAYQEWQRVKNLGSSIISDKDKQLINIDFRRSTGKLLAFGLDQGQIDALPSMPLAKMGQYVLNAEQAGVVIKDEFVRGQRVEAGTPLFFITDESSLWVDAQLPLQETLNVLPGTQVEVQVLGQKFSAMVTQQSHFALTDTRSRVVRLNVKNENDQLHPGMFVTIKLPANRKNVSVVPESALVRSSDGDWQVFIEHDSGEYIPIEVKRLGEFEGGIAIDDLNSGSNVVVKGAFYLASELAKAGFDAHNH</sequence>
<evidence type="ECO:0000259" key="4">
    <source>
        <dbReference type="Pfam" id="PF25973"/>
    </source>
</evidence>
<dbReference type="Gene3D" id="2.40.420.20">
    <property type="match status" value="1"/>
</dbReference>
<accession>A0A975HN07</accession>
<dbReference type="EMBL" id="CP072135">
    <property type="protein sequence ID" value="QTH73658.1"/>
    <property type="molecule type" value="Genomic_DNA"/>
</dbReference>
<feature type="domain" description="CusB-like beta-barrel" evidence="3">
    <location>
        <begin position="219"/>
        <end position="291"/>
    </location>
</feature>
<dbReference type="Pfam" id="PF25973">
    <property type="entry name" value="BSH_CzcB"/>
    <property type="match status" value="1"/>
</dbReference>
<proteinExistence type="predicted"/>
<dbReference type="InterPro" id="IPR051909">
    <property type="entry name" value="MFP_Cation_Efflux"/>
</dbReference>
<dbReference type="PANTHER" id="PTHR30097:SF4">
    <property type="entry name" value="SLR6042 PROTEIN"/>
    <property type="match status" value="1"/>
</dbReference>
<dbReference type="AlphaFoldDB" id="A0A975HN07"/>
<dbReference type="GO" id="GO:0060003">
    <property type="term" value="P:copper ion export"/>
    <property type="evidence" value="ECO:0007669"/>
    <property type="project" value="TreeGrafter"/>
</dbReference>
<organism evidence="5 6">
    <name type="scientific">Pseudoalteromonas xiamenensis</name>
    <dbReference type="NCBI Taxonomy" id="882626"/>
    <lineage>
        <taxon>Bacteria</taxon>
        <taxon>Pseudomonadati</taxon>
        <taxon>Pseudomonadota</taxon>
        <taxon>Gammaproteobacteria</taxon>
        <taxon>Alteromonadales</taxon>
        <taxon>Pseudoalteromonadaceae</taxon>
        <taxon>Pseudoalteromonas</taxon>
    </lineage>
</organism>
<dbReference type="SUPFAM" id="SSF111369">
    <property type="entry name" value="HlyD-like secretion proteins"/>
    <property type="match status" value="1"/>
</dbReference>